<dbReference type="RefSeq" id="WP_138367206.1">
    <property type="nucleotide sequence ID" value="NZ_VCEJ01000005.1"/>
</dbReference>
<evidence type="ECO:0000313" key="1">
    <source>
        <dbReference type="EMBL" id="TLU98916.1"/>
    </source>
</evidence>
<name>A0A5R9KS55_9BACT</name>
<organism evidence="1 2">
    <name type="scientific">Dyadobacter luticola</name>
    <dbReference type="NCBI Taxonomy" id="1979387"/>
    <lineage>
        <taxon>Bacteria</taxon>
        <taxon>Pseudomonadati</taxon>
        <taxon>Bacteroidota</taxon>
        <taxon>Cytophagia</taxon>
        <taxon>Cytophagales</taxon>
        <taxon>Spirosomataceae</taxon>
        <taxon>Dyadobacter</taxon>
    </lineage>
</organism>
<dbReference type="AlphaFoldDB" id="A0A5R9KS55"/>
<evidence type="ECO:0000313" key="2">
    <source>
        <dbReference type="Proteomes" id="UP000306402"/>
    </source>
</evidence>
<dbReference type="Proteomes" id="UP000306402">
    <property type="component" value="Unassembled WGS sequence"/>
</dbReference>
<accession>A0A5R9KS55</accession>
<protein>
    <submittedName>
        <fullName evidence="1">Uncharacterized protein</fullName>
    </submittedName>
</protein>
<sequence length="61" mass="7147">MREKLKQLIAEHLIRRGQLKVALHNRDSLGMLTESERDEYLDEINDIDKSIETLTEILKAI</sequence>
<dbReference type="EMBL" id="VCEJ01000005">
    <property type="protein sequence ID" value="TLU98916.1"/>
    <property type="molecule type" value="Genomic_DNA"/>
</dbReference>
<keyword evidence="2" id="KW-1185">Reference proteome</keyword>
<reference evidence="1 2" key="1">
    <citation type="submission" date="2019-05" db="EMBL/GenBank/DDBJ databases">
        <authorList>
            <person name="Qu J.-H."/>
        </authorList>
    </citation>
    <scope>NUCLEOTIDE SEQUENCE [LARGE SCALE GENOMIC DNA]</scope>
    <source>
        <strain evidence="1 2">T17</strain>
    </source>
</reference>
<comment type="caution">
    <text evidence="1">The sequence shown here is derived from an EMBL/GenBank/DDBJ whole genome shotgun (WGS) entry which is preliminary data.</text>
</comment>
<proteinExistence type="predicted"/>
<gene>
    <name evidence="1" type="ORF">FEN17_20200</name>
</gene>